<sequence>KETTSLPRITREAKGAPKLPRITRKAKEPPSLPRITKETTILPIIPKEPIALPRNKPRTTNDNLGENDYNHFNQTWQGISFPKY</sequence>
<feature type="compositionally biased region" description="Basic and acidic residues" evidence="1">
    <location>
        <begin position="1"/>
        <end position="15"/>
    </location>
</feature>
<accession>A0A814N9R2</accession>
<name>A0A814N9R2_9BILA</name>
<proteinExistence type="predicted"/>
<evidence type="ECO:0000313" key="3">
    <source>
        <dbReference type="Proteomes" id="UP000663879"/>
    </source>
</evidence>
<evidence type="ECO:0000256" key="1">
    <source>
        <dbReference type="SAM" id="MobiDB-lite"/>
    </source>
</evidence>
<feature type="region of interest" description="Disordered" evidence="1">
    <location>
        <begin position="1"/>
        <end position="72"/>
    </location>
</feature>
<dbReference type="Proteomes" id="UP000663879">
    <property type="component" value="Unassembled WGS sequence"/>
</dbReference>
<keyword evidence="3" id="KW-1185">Reference proteome</keyword>
<gene>
    <name evidence="2" type="ORF">OXX778_LOCUS20584</name>
</gene>
<dbReference type="AlphaFoldDB" id="A0A814N9R2"/>
<comment type="caution">
    <text evidence="2">The sequence shown here is derived from an EMBL/GenBank/DDBJ whole genome shotgun (WGS) entry which is preliminary data.</text>
</comment>
<organism evidence="2 3">
    <name type="scientific">Brachionus calyciflorus</name>
    <dbReference type="NCBI Taxonomy" id="104777"/>
    <lineage>
        <taxon>Eukaryota</taxon>
        <taxon>Metazoa</taxon>
        <taxon>Spiralia</taxon>
        <taxon>Gnathifera</taxon>
        <taxon>Rotifera</taxon>
        <taxon>Eurotatoria</taxon>
        <taxon>Monogononta</taxon>
        <taxon>Pseudotrocha</taxon>
        <taxon>Ploima</taxon>
        <taxon>Brachionidae</taxon>
        <taxon>Brachionus</taxon>
    </lineage>
</organism>
<dbReference type="EMBL" id="CAJNOC010006964">
    <property type="protein sequence ID" value="CAF1089239.1"/>
    <property type="molecule type" value="Genomic_DNA"/>
</dbReference>
<feature type="non-terminal residue" evidence="2">
    <location>
        <position position="1"/>
    </location>
</feature>
<feature type="compositionally biased region" description="Polar residues" evidence="1">
    <location>
        <begin position="58"/>
        <end position="72"/>
    </location>
</feature>
<reference evidence="2" key="1">
    <citation type="submission" date="2021-02" db="EMBL/GenBank/DDBJ databases">
        <authorList>
            <person name="Nowell W R."/>
        </authorList>
    </citation>
    <scope>NUCLEOTIDE SEQUENCE</scope>
    <source>
        <strain evidence="2">Ploen Becks lab</strain>
    </source>
</reference>
<evidence type="ECO:0000313" key="2">
    <source>
        <dbReference type="EMBL" id="CAF1089239.1"/>
    </source>
</evidence>
<protein>
    <submittedName>
        <fullName evidence="2">Uncharacterized protein</fullName>
    </submittedName>
</protein>